<feature type="compositionally biased region" description="Basic and acidic residues" evidence="5">
    <location>
        <begin position="745"/>
        <end position="759"/>
    </location>
</feature>
<feature type="region of interest" description="Disordered" evidence="5">
    <location>
        <begin position="745"/>
        <end position="772"/>
    </location>
</feature>
<protein>
    <submittedName>
        <fullName evidence="6">Uncharacterized protein</fullName>
    </submittedName>
</protein>
<feature type="compositionally biased region" description="Acidic residues" evidence="5">
    <location>
        <begin position="19"/>
        <end position="35"/>
    </location>
</feature>
<dbReference type="GO" id="GO:0016020">
    <property type="term" value="C:membrane"/>
    <property type="evidence" value="ECO:0007669"/>
    <property type="project" value="UniProtKB-SubCell"/>
</dbReference>
<feature type="region of interest" description="Disordered" evidence="5">
    <location>
        <begin position="136"/>
        <end position="168"/>
    </location>
</feature>
<dbReference type="EMBL" id="HBGN01014949">
    <property type="protein sequence ID" value="CAD9327232.1"/>
    <property type="molecule type" value="Transcribed_RNA"/>
</dbReference>
<proteinExistence type="predicted"/>
<comment type="subcellular location">
    <subcellularLocation>
        <location evidence="1">Membrane</location>
        <topology evidence="1">Multi-pass membrane protein</topology>
    </subcellularLocation>
</comment>
<dbReference type="Pfam" id="PF05277">
    <property type="entry name" value="DUF726"/>
    <property type="match status" value="3"/>
</dbReference>
<sequence>MDQINLNCDSAVNHINYANDDENDDNEDGGSESEDNYPNKQQHQDKEENSNNENETLSSYPWYDESLIAPFVNSLRPGAGFKCLSLLLLNHLLTSSEGYDARVRHAFKKLGVVVLCHEMKKRKVMGDIMHGVCDEDDKEEEEDLRNGHVSGDPSHKKDNTDDDQDHGTSAKNLVLRATRKFEALEHSIATKLIQLSEYQKQKEHDMKNKFRRRQWRSQSVPTNITTSDYDAVNESENVENNAIMEHPSQQISSSATHGKIVRSKKNLTREQLVRSLKIGSAGIVAGTVFAFTGGLAAPGIAAGIAAVAGTAAAATTAVVTLTSTAAVTAIFGVGGGGLTVYKLQRRTRGLTEFDFTRECVSNNTATSRSGGGVFGMNRKKKQQQQIKRDAELFTTVCLSGWLRDLHDFQRPWGIQPSDPPITDRQELLERFYSVYNPNYIFRCKKILNQWKGEEKELWNLLRMRYGRDPDHLYPFEDGPRIKATLNHEENEIVDNLIEELGYYFPDNDNDDTHDYYEEGTQQTQNSSYQITIAHGNDNTITSLLSPAQSYISTQSSFMSTQSSSSSMLPPPSPKNAVINAAFSAPPQTNAITQQQNFSSANATTQSNTPQPDHIVTTWDYQAEYGGELYTVKWESKLMLELCDSVTDMAVEALGNTAKEVLKFTSLATLLSAVAIPLALANASNFIDSTWVLAIERAEEAGIELANSLLESQAGHRPVTLIGFSVGARVIYACLKELAKHQEKWEDQQEEERQKRRENQRQNGHHKPDKKEQFKYMREPASIVEDVIVMGTPNHVSIPSWAAARRIVAGRIVNCYSRRDYVLSLMFRFKRARVMKPICGTTPIDCPGIENVDVSDLIATHSNYCLKVGEILRLVCHGQPQPPPQVFKK</sequence>
<gene>
    <name evidence="6" type="ORF">DBRI1063_LOCUS9579</name>
</gene>
<reference evidence="6" key="1">
    <citation type="submission" date="2021-01" db="EMBL/GenBank/DDBJ databases">
        <authorList>
            <person name="Corre E."/>
            <person name="Pelletier E."/>
            <person name="Niang G."/>
            <person name="Scheremetjew M."/>
            <person name="Finn R."/>
            <person name="Kale V."/>
            <person name="Holt S."/>
            <person name="Cochrane G."/>
            <person name="Meng A."/>
            <person name="Brown T."/>
            <person name="Cohen L."/>
        </authorList>
    </citation>
    <scope>NUCLEOTIDE SEQUENCE</scope>
    <source>
        <strain evidence="6">Pop2</strain>
    </source>
</reference>
<dbReference type="PANTHER" id="PTHR17920">
    <property type="entry name" value="TRANSMEMBRANE AND COILED-COIL DOMAIN-CONTAINING PROTEIN 4 TMCO4"/>
    <property type="match status" value="1"/>
</dbReference>
<evidence type="ECO:0000256" key="4">
    <source>
        <dbReference type="ARBA" id="ARBA00023136"/>
    </source>
</evidence>
<dbReference type="PANTHER" id="PTHR17920:SF3">
    <property type="entry name" value="TRANSMEMBRANE AND COILED-COIL DOMAIN-CONTAINING PROTEIN 4"/>
    <property type="match status" value="1"/>
</dbReference>
<keyword evidence="2" id="KW-0812">Transmembrane</keyword>
<dbReference type="InterPro" id="IPR007941">
    <property type="entry name" value="DUF726"/>
</dbReference>
<evidence type="ECO:0000256" key="1">
    <source>
        <dbReference type="ARBA" id="ARBA00004141"/>
    </source>
</evidence>
<evidence type="ECO:0000256" key="2">
    <source>
        <dbReference type="ARBA" id="ARBA00022692"/>
    </source>
</evidence>
<keyword evidence="3" id="KW-1133">Transmembrane helix</keyword>
<keyword evidence="4" id="KW-0472">Membrane</keyword>
<evidence type="ECO:0000256" key="3">
    <source>
        <dbReference type="ARBA" id="ARBA00022989"/>
    </source>
</evidence>
<evidence type="ECO:0000313" key="6">
    <source>
        <dbReference type="EMBL" id="CAD9327232.1"/>
    </source>
</evidence>
<dbReference type="AlphaFoldDB" id="A0A7S2EC92"/>
<organism evidence="6">
    <name type="scientific">Ditylum brightwellii</name>
    <dbReference type="NCBI Taxonomy" id="49249"/>
    <lineage>
        <taxon>Eukaryota</taxon>
        <taxon>Sar</taxon>
        <taxon>Stramenopiles</taxon>
        <taxon>Ochrophyta</taxon>
        <taxon>Bacillariophyta</taxon>
        <taxon>Mediophyceae</taxon>
        <taxon>Lithodesmiophycidae</taxon>
        <taxon>Lithodesmiales</taxon>
        <taxon>Lithodesmiaceae</taxon>
        <taxon>Ditylum</taxon>
    </lineage>
</organism>
<feature type="region of interest" description="Disordered" evidence="5">
    <location>
        <begin position="15"/>
        <end position="58"/>
    </location>
</feature>
<accession>A0A7S2EC92</accession>
<evidence type="ECO:0000256" key="5">
    <source>
        <dbReference type="SAM" id="MobiDB-lite"/>
    </source>
</evidence>
<name>A0A7S2EC92_9STRA</name>